<reference evidence="2 3" key="1">
    <citation type="journal article" date="2023" name="BMC Biotechnol.">
        <title>Vitis rotundifolia cv Carlos genome sequencing.</title>
        <authorList>
            <person name="Huff M."/>
            <person name="Hulse-Kemp A."/>
            <person name="Scheffler B."/>
            <person name="Youngblood R."/>
            <person name="Simpson S."/>
            <person name="Babiker E."/>
            <person name="Staton M."/>
        </authorList>
    </citation>
    <scope>NUCLEOTIDE SEQUENCE [LARGE SCALE GENOMIC DNA]</scope>
    <source>
        <tissue evidence="2">Leaf</tissue>
    </source>
</reference>
<sequence>MALRGKLWHFFLDEANGFAMYARFYSVKVDLKKLRPMILKRIENRAKEYPISSMIPVAQDVLKARSLLIQGVSTLMNVFPVMACKFCPEVYIGEQGHLIQTCYGYKRRSKNQVHEWISGSLNDVLVPVETFHLQKMFQDVIKHHQRFDFDRVPAVIELCLQAGADLDEENLSSSSWKSESTFSVVHGTKSLSPDELKFIATGTLRAWEVLRSGIRRLLLVYPAKVCKYCSEVHVGPSGHKARLCGVFKYESWRGAHFWKKADVDDLVPPKIVWRQRPQDPPVLVNEGRDFYGHAPAVVDLCTKAGAIAPARYHSMMKVQGLPGPTVVKS</sequence>
<dbReference type="Pfam" id="PF05634">
    <property type="entry name" value="APO_RNA-bind"/>
    <property type="match status" value="2"/>
</dbReference>
<evidence type="ECO:0000313" key="3">
    <source>
        <dbReference type="Proteomes" id="UP001168098"/>
    </source>
</evidence>
<dbReference type="AlphaFoldDB" id="A0AA38ZCX3"/>
<gene>
    <name evidence="2" type="ORF">PVL29_015526</name>
</gene>
<accession>A0AA38ZCX3</accession>
<dbReference type="Proteomes" id="UP001168098">
    <property type="component" value="Unassembled WGS sequence"/>
</dbReference>
<keyword evidence="3" id="KW-1185">Reference proteome</keyword>
<proteinExistence type="predicted"/>
<dbReference type="PROSITE" id="PS51499">
    <property type="entry name" value="APO"/>
    <property type="match status" value="2"/>
</dbReference>
<evidence type="ECO:0000259" key="1">
    <source>
        <dbReference type="PROSITE" id="PS51499"/>
    </source>
</evidence>
<dbReference type="EMBL" id="JARBHA010000012">
    <property type="protein sequence ID" value="KAJ9686718.1"/>
    <property type="molecule type" value="Genomic_DNA"/>
</dbReference>
<dbReference type="GO" id="GO:0003723">
    <property type="term" value="F:RNA binding"/>
    <property type="evidence" value="ECO:0007669"/>
    <property type="project" value="InterPro"/>
</dbReference>
<protein>
    <recommendedName>
        <fullName evidence="1">APO domain-containing protein</fullName>
    </recommendedName>
</protein>
<feature type="domain" description="APO" evidence="1">
    <location>
        <begin position="83"/>
        <end position="168"/>
    </location>
</feature>
<organism evidence="2 3">
    <name type="scientific">Vitis rotundifolia</name>
    <name type="common">Muscadine grape</name>
    <dbReference type="NCBI Taxonomy" id="103349"/>
    <lineage>
        <taxon>Eukaryota</taxon>
        <taxon>Viridiplantae</taxon>
        <taxon>Streptophyta</taxon>
        <taxon>Embryophyta</taxon>
        <taxon>Tracheophyta</taxon>
        <taxon>Spermatophyta</taxon>
        <taxon>Magnoliopsida</taxon>
        <taxon>eudicotyledons</taxon>
        <taxon>Gunneridae</taxon>
        <taxon>Pentapetalae</taxon>
        <taxon>rosids</taxon>
        <taxon>Vitales</taxon>
        <taxon>Vitaceae</taxon>
        <taxon>Viteae</taxon>
        <taxon>Vitis</taxon>
    </lineage>
</organism>
<comment type="caution">
    <text evidence="2">The sequence shown here is derived from an EMBL/GenBank/DDBJ whole genome shotgun (WGS) entry which is preliminary data.</text>
</comment>
<name>A0AA38ZCX3_VITRO</name>
<feature type="domain" description="APO" evidence="1">
    <location>
        <begin position="225"/>
        <end position="310"/>
    </location>
</feature>
<evidence type="ECO:0000313" key="2">
    <source>
        <dbReference type="EMBL" id="KAJ9686718.1"/>
    </source>
</evidence>
<dbReference type="PANTHER" id="PTHR10388">
    <property type="entry name" value="EUKARYOTIC TRANSLATION INITIATION FACTOR SUI1"/>
    <property type="match status" value="1"/>
</dbReference>
<dbReference type="InterPro" id="IPR023342">
    <property type="entry name" value="APO_dom"/>
</dbReference>